<evidence type="ECO:0000256" key="12">
    <source>
        <dbReference type="ARBA" id="ARBA00022787"/>
    </source>
</evidence>
<comment type="catalytic activity">
    <reaction evidence="21">
        <text>D-fructose + ATP = D-fructose 6-phosphate + ADP + H(+)</text>
        <dbReference type="Rhea" id="RHEA:16125"/>
        <dbReference type="ChEBI" id="CHEBI:15378"/>
        <dbReference type="ChEBI" id="CHEBI:30616"/>
        <dbReference type="ChEBI" id="CHEBI:37721"/>
        <dbReference type="ChEBI" id="CHEBI:61527"/>
        <dbReference type="ChEBI" id="CHEBI:456216"/>
        <dbReference type="EC" id="2.7.1.1"/>
    </reaction>
    <physiologicalReaction direction="left-to-right" evidence="21">
        <dbReference type="Rhea" id="RHEA:16126"/>
    </physiologicalReaction>
</comment>
<evidence type="ECO:0000256" key="23">
    <source>
        <dbReference type="RuleBase" id="RU362007"/>
    </source>
</evidence>
<evidence type="ECO:0000313" key="26">
    <source>
        <dbReference type="Proteomes" id="UP000694548"/>
    </source>
</evidence>
<comment type="catalytic activity">
    <reaction evidence="22">
        <text>D-glucose + ATP = D-glucose 6-phosphate + ADP + H(+)</text>
        <dbReference type="Rhea" id="RHEA:17825"/>
        <dbReference type="ChEBI" id="CHEBI:4167"/>
        <dbReference type="ChEBI" id="CHEBI:15378"/>
        <dbReference type="ChEBI" id="CHEBI:30616"/>
        <dbReference type="ChEBI" id="CHEBI:61548"/>
        <dbReference type="ChEBI" id="CHEBI:456216"/>
        <dbReference type="EC" id="2.7.1.1"/>
    </reaction>
    <physiologicalReaction direction="left-to-right" evidence="22">
        <dbReference type="Rhea" id="RHEA:17826"/>
    </physiologicalReaction>
</comment>
<evidence type="ECO:0000256" key="3">
    <source>
        <dbReference type="ARBA" id="ARBA00004888"/>
    </source>
</evidence>
<keyword evidence="12" id="KW-1000">Mitochondrion outer membrane</keyword>
<dbReference type="PANTHER" id="PTHR19443:SF4">
    <property type="entry name" value="HEXOKINASE-2"/>
    <property type="match status" value="1"/>
</dbReference>
<evidence type="ECO:0000256" key="17">
    <source>
        <dbReference type="ARBA" id="ARBA00023152"/>
    </source>
</evidence>
<dbReference type="GO" id="GO:0004340">
    <property type="term" value="F:glucokinase activity"/>
    <property type="evidence" value="ECO:0007669"/>
    <property type="project" value="TreeGrafter"/>
</dbReference>
<evidence type="ECO:0000256" key="4">
    <source>
        <dbReference type="ARBA" id="ARBA00005028"/>
    </source>
</evidence>
<dbReference type="Gene3D" id="3.30.420.40">
    <property type="match status" value="1"/>
</dbReference>
<proteinExistence type="inferred from homology"/>
<dbReference type="EC" id="2.7.1.-" evidence="23"/>
<dbReference type="UniPathway" id="UPA00242"/>
<evidence type="ECO:0000256" key="8">
    <source>
        <dbReference type="ARBA" id="ARBA00022679"/>
    </source>
</evidence>
<evidence type="ECO:0000256" key="16">
    <source>
        <dbReference type="ARBA" id="ARBA00023136"/>
    </source>
</evidence>
<keyword evidence="26" id="KW-1185">Reference proteome</keyword>
<dbReference type="GO" id="GO:0005524">
    <property type="term" value="F:ATP binding"/>
    <property type="evidence" value="ECO:0007669"/>
    <property type="project" value="UniProtKB-UniRule"/>
</dbReference>
<evidence type="ECO:0000256" key="9">
    <source>
        <dbReference type="ARBA" id="ARBA00022737"/>
    </source>
</evidence>
<dbReference type="PRINTS" id="PR00475">
    <property type="entry name" value="HEXOKINASE"/>
</dbReference>
<keyword evidence="15" id="KW-0496">Mitochondrion</keyword>
<keyword evidence="17 23" id="KW-0324">Glycolysis</keyword>
<evidence type="ECO:0000256" key="15">
    <source>
        <dbReference type="ARBA" id="ARBA00023128"/>
    </source>
</evidence>
<dbReference type="FunFam" id="3.30.420.40:FF:000805">
    <property type="entry name" value="Hexokinase-2"/>
    <property type="match status" value="1"/>
</dbReference>
<evidence type="ECO:0000256" key="11">
    <source>
        <dbReference type="ARBA" id="ARBA00022777"/>
    </source>
</evidence>
<comment type="subunit">
    <text evidence="20">Monomer. Interacts with TIGAR; the interaction increases hexokinase activity in a hypoxia- and HIF1A-dependent manner.</text>
</comment>
<keyword evidence="10 23" id="KW-0547">Nucleotide-binding</keyword>
<evidence type="ECO:0000256" key="10">
    <source>
        <dbReference type="ARBA" id="ARBA00022741"/>
    </source>
</evidence>
<dbReference type="Pfam" id="PF00349">
    <property type="entry name" value="Hexokinase_1"/>
    <property type="match status" value="1"/>
</dbReference>
<dbReference type="PROSITE" id="PS00378">
    <property type="entry name" value="HEXOKINASE_1"/>
    <property type="match status" value="1"/>
</dbReference>
<keyword evidence="14" id="KW-0007">Acetylation</keyword>
<dbReference type="InterPro" id="IPR001312">
    <property type="entry name" value="Hexokinase"/>
</dbReference>
<evidence type="ECO:0000256" key="1">
    <source>
        <dbReference type="ARBA" id="ARBA00004450"/>
    </source>
</evidence>
<sequence>RRQIFINEPSTSSRLRYSPPLSDRNFIPIKLMVSDEILMDLSVRFRREMDKGLCRDTNPTAAVKMLPTYVRSTPDGTEQGEFLALDLGGSNFRVLLVKVKGNGEQKVEMENQIYDIPEHVMRGSGSELFDHIAECLANFLEKMGIKDKKLPLGFTFSFPCQQTKLDESVLIYWTKGFRLSGVEGKEVVSLLRNAIRKRGDFDVDILAVINDTVGTMMTCGYDDHHCEVGLIVGKKYRNSILIPLNQGCQTQTHTGPK</sequence>
<keyword evidence="16" id="KW-0472">Membrane</keyword>
<comment type="function">
    <text evidence="19">Catalyzes the phosphorylation of hexose, such as D-glucose and D-fructose, to hexose 6-phosphate (D-glucose 6-phosphate and D-fructose 6-phosphate, respectively). Mediates the initial step of glycolysis by catalyzing phosphorylation of D-glucose to D-glucose 6-phosphate. Plays a key role in maintaining the integrity of the outer mitochondrial membrane by preventing the release of apoptogenic molecules from the intermembrane space and subsequent apoptosis.</text>
</comment>
<dbReference type="Proteomes" id="UP000694548">
    <property type="component" value="Chromosome sgr18"/>
</dbReference>
<dbReference type="Ensembl" id="ENSNFUT00015054195.1">
    <property type="protein sequence ID" value="ENSNFUP00015051976.1"/>
    <property type="gene ID" value="ENSNFUG00015024267.1"/>
</dbReference>
<reference evidence="25" key="1">
    <citation type="submission" date="2014-08" db="EMBL/GenBank/DDBJ databases">
        <authorList>
            <person name="Senf B."/>
            <person name="Petzold A."/>
            <person name="Downie B.R."/>
            <person name="Koch P."/>
            <person name="Platzer M."/>
        </authorList>
    </citation>
    <scope>NUCLEOTIDE SEQUENCE [LARGE SCALE GENOMIC DNA]</scope>
    <source>
        <strain evidence="25">GRZ</strain>
    </source>
</reference>
<dbReference type="AlphaFoldDB" id="A0A8C6Q114"/>
<keyword evidence="9" id="KW-0677">Repeat</keyword>
<keyword evidence="7" id="KW-0021">Allosteric enzyme</keyword>
<reference evidence="25" key="3">
    <citation type="submission" date="2025-09" db="UniProtKB">
        <authorList>
            <consortium name="Ensembl"/>
        </authorList>
    </citation>
    <scope>IDENTIFICATION</scope>
</reference>
<evidence type="ECO:0000256" key="7">
    <source>
        <dbReference type="ARBA" id="ARBA00022533"/>
    </source>
</evidence>
<evidence type="ECO:0000256" key="22">
    <source>
        <dbReference type="ARBA" id="ARBA00048160"/>
    </source>
</evidence>
<accession>A0A8C6Q114</accession>
<dbReference type="PROSITE" id="PS51748">
    <property type="entry name" value="HEXOKINASE_2"/>
    <property type="match status" value="1"/>
</dbReference>
<comment type="pathway">
    <text evidence="4">Carbohydrate metabolism; hexose metabolism.</text>
</comment>
<name>A0A8C6Q114_NOTFU</name>
<evidence type="ECO:0000256" key="20">
    <source>
        <dbReference type="ARBA" id="ARBA00047013"/>
    </source>
</evidence>
<feature type="domain" description="Hexokinase N-terminal" evidence="24">
    <location>
        <begin position="31"/>
        <end position="221"/>
    </location>
</feature>
<dbReference type="InterPro" id="IPR022672">
    <property type="entry name" value="Hexokinase_N"/>
</dbReference>
<dbReference type="InterPro" id="IPR043129">
    <property type="entry name" value="ATPase_NBD"/>
</dbReference>
<dbReference type="GO" id="GO:0001678">
    <property type="term" value="P:intracellular glucose homeostasis"/>
    <property type="evidence" value="ECO:0007669"/>
    <property type="project" value="InterPro"/>
</dbReference>
<dbReference type="GO" id="GO:0005829">
    <property type="term" value="C:cytosol"/>
    <property type="evidence" value="ECO:0007669"/>
    <property type="project" value="UniProtKB-SubCell"/>
</dbReference>
<evidence type="ECO:0000256" key="13">
    <source>
        <dbReference type="ARBA" id="ARBA00022840"/>
    </source>
</evidence>
<evidence type="ECO:0000256" key="14">
    <source>
        <dbReference type="ARBA" id="ARBA00022990"/>
    </source>
</evidence>
<keyword evidence="11 23" id="KW-0418">Kinase</keyword>
<keyword evidence="13 23" id="KW-0067">ATP-binding</keyword>
<dbReference type="GO" id="GO:0006096">
    <property type="term" value="P:glycolytic process"/>
    <property type="evidence" value="ECO:0007669"/>
    <property type="project" value="UniProtKB-KW"/>
</dbReference>
<protein>
    <recommendedName>
        <fullName evidence="23">Phosphotransferase</fullName>
        <ecNumber evidence="23">2.7.1.-</ecNumber>
    </recommendedName>
</protein>
<keyword evidence="8 23" id="KW-0808">Transferase</keyword>
<dbReference type="PANTHER" id="PTHR19443">
    <property type="entry name" value="HEXOKINASE"/>
    <property type="match status" value="1"/>
</dbReference>
<evidence type="ECO:0000256" key="2">
    <source>
        <dbReference type="ARBA" id="ARBA00004514"/>
    </source>
</evidence>
<evidence type="ECO:0000259" key="24">
    <source>
        <dbReference type="Pfam" id="PF00349"/>
    </source>
</evidence>
<evidence type="ECO:0000313" key="25">
    <source>
        <dbReference type="Ensembl" id="ENSNFUP00015051976.1"/>
    </source>
</evidence>
<comment type="pathway">
    <text evidence="3">Carbohydrate degradation; glycolysis; D-glyceraldehyde 3-phosphate and glycerone phosphate from D-glucose: step 1/4.</text>
</comment>
<organism evidence="25 26">
    <name type="scientific">Nothobranchius furzeri</name>
    <name type="common">Turquoise killifish</name>
    <dbReference type="NCBI Taxonomy" id="105023"/>
    <lineage>
        <taxon>Eukaryota</taxon>
        <taxon>Metazoa</taxon>
        <taxon>Chordata</taxon>
        <taxon>Craniata</taxon>
        <taxon>Vertebrata</taxon>
        <taxon>Euteleostomi</taxon>
        <taxon>Actinopterygii</taxon>
        <taxon>Neopterygii</taxon>
        <taxon>Teleostei</taxon>
        <taxon>Neoteleostei</taxon>
        <taxon>Acanthomorphata</taxon>
        <taxon>Ovalentaria</taxon>
        <taxon>Atherinomorphae</taxon>
        <taxon>Cyprinodontiformes</taxon>
        <taxon>Nothobranchiidae</taxon>
        <taxon>Nothobranchius</taxon>
    </lineage>
</organism>
<evidence type="ECO:0000256" key="19">
    <source>
        <dbReference type="ARBA" id="ARBA00046097"/>
    </source>
</evidence>
<comment type="subcellular location">
    <subcellularLocation>
        <location evidence="2">Cytoplasm</location>
        <location evidence="2">Cytosol</location>
    </subcellularLocation>
    <subcellularLocation>
        <location evidence="1">Mitochondrion outer membrane</location>
        <topology evidence="1">Peripheral membrane protein</topology>
    </subcellularLocation>
</comment>
<comment type="similarity">
    <text evidence="5 23">Belongs to the hexokinase family.</text>
</comment>
<dbReference type="InterPro" id="IPR019807">
    <property type="entry name" value="Hexokinase_BS"/>
</dbReference>
<dbReference type="GeneTree" id="ENSGT00950000182787"/>
<comment type="catalytic activity">
    <reaction evidence="18">
        <text>a D-hexose + ATP = a D-hexose 6-phosphate + ADP + H(+)</text>
        <dbReference type="Rhea" id="RHEA:22740"/>
        <dbReference type="ChEBI" id="CHEBI:4194"/>
        <dbReference type="ChEBI" id="CHEBI:15378"/>
        <dbReference type="ChEBI" id="CHEBI:30616"/>
        <dbReference type="ChEBI" id="CHEBI:229467"/>
        <dbReference type="ChEBI" id="CHEBI:456216"/>
        <dbReference type="EC" id="2.7.1.1"/>
    </reaction>
    <physiologicalReaction direction="left-to-right" evidence="18">
        <dbReference type="Rhea" id="RHEA:22741"/>
    </physiologicalReaction>
</comment>
<evidence type="ECO:0000256" key="6">
    <source>
        <dbReference type="ARBA" id="ARBA00022490"/>
    </source>
</evidence>
<dbReference type="GO" id="GO:0008865">
    <property type="term" value="F:fructokinase activity"/>
    <property type="evidence" value="ECO:0007669"/>
    <property type="project" value="TreeGrafter"/>
</dbReference>
<dbReference type="SUPFAM" id="SSF53067">
    <property type="entry name" value="Actin-like ATPase domain"/>
    <property type="match status" value="1"/>
</dbReference>
<reference evidence="25" key="2">
    <citation type="submission" date="2025-08" db="UniProtKB">
        <authorList>
            <consortium name="Ensembl"/>
        </authorList>
    </citation>
    <scope>IDENTIFICATION</scope>
</reference>
<dbReference type="GO" id="GO:0005536">
    <property type="term" value="F:D-glucose binding"/>
    <property type="evidence" value="ECO:0007669"/>
    <property type="project" value="InterPro"/>
</dbReference>
<evidence type="ECO:0000256" key="5">
    <source>
        <dbReference type="ARBA" id="ARBA00009225"/>
    </source>
</evidence>
<evidence type="ECO:0000256" key="21">
    <source>
        <dbReference type="ARBA" id="ARBA00047905"/>
    </source>
</evidence>
<dbReference type="GO" id="GO:0006006">
    <property type="term" value="P:glucose metabolic process"/>
    <property type="evidence" value="ECO:0007669"/>
    <property type="project" value="TreeGrafter"/>
</dbReference>
<evidence type="ECO:0000256" key="18">
    <source>
        <dbReference type="ARBA" id="ARBA00044613"/>
    </source>
</evidence>
<keyword evidence="6" id="KW-0963">Cytoplasm</keyword>
<dbReference type="GO" id="GO:0005741">
    <property type="term" value="C:mitochondrial outer membrane"/>
    <property type="evidence" value="ECO:0007669"/>
    <property type="project" value="UniProtKB-SubCell"/>
</dbReference>